<dbReference type="InterPro" id="IPR050389">
    <property type="entry name" value="LysR-type_TF"/>
</dbReference>
<keyword evidence="2" id="KW-0805">Transcription regulation</keyword>
<dbReference type="InterPro" id="IPR037402">
    <property type="entry name" value="YidZ_PBP2"/>
</dbReference>
<keyword evidence="3" id="KW-0238">DNA-binding</keyword>
<gene>
    <name evidence="6" type="ORF">ABZV61_18615</name>
</gene>
<dbReference type="InterPro" id="IPR000847">
    <property type="entry name" value="LysR_HTH_N"/>
</dbReference>
<evidence type="ECO:0000256" key="2">
    <source>
        <dbReference type="ARBA" id="ARBA00023015"/>
    </source>
</evidence>
<dbReference type="PANTHER" id="PTHR30118:SF15">
    <property type="entry name" value="TRANSCRIPTIONAL REGULATORY PROTEIN"/>
    <property type="match status" value="1"/>
</dbReference>
<dbReference type="Pfam" id="PF03466">
    <property type="entry name" value="LysR_substrate"/>
    <property type="match status" value="1"/>
</dbReference>
<proteinExistence type="inferred from homology"/>
<dbReference type="Gene3D" id="3.40.190.10">
    <property type="entry name" value="Periplasmic binding protein-like II"/>
    <property type="match status" value="2"/>
</dbReference>
<evidence type="ECO:0000259" key="5">
    <source>
        <dbReference type="PROSITE" id="PS50931"/>
    </source>
</evidence>
<evidence type="ECO:0000256" key="3">
    <source>
        <dbReference type="ARBA" id="ARBA00023125"/>
    </source>
</evidence>
<keyword evidence="4" id="KW-0804">Transcription</keyword>
<feature type="domain" description="HTH lysR-type" evidence="5">
    <location>
        <begin position="14"/>
        <end position="71"/>
    </location>
</feature>
<protein>
    <submittedName>
        <fullName evidence="6">LysR family transcriptional regulator</fullName>
    </submittedName>
</protein>
<dbReference type="InterPro" id="IPR036388">
    <property type="entry name" value="WH-like_DNA-bd_sf"/>
</dbReference>
<dbReference type="RefSeq" id="WP_356710257.1">
    <property type="nucleotide sequence ID" value="NZ_JBEXIP010000013.1"/>
</dbReference>
<dbReference type="Pfam" id="PF00126">
    <property type="entry name" value="HTH_1"/>
    <property type="match status" value="1"/>
</dbReference>
<dbReference type="SUPFAM" id="SSF53850">
    <property type="entry name" value="Periplasmic binding protein-like II"/>
    <property type="match status" value="1"/>
</dbReference>
<name>A0ABV2UAA0_9ACTN</name>
<comment type="caution">
    <text evidence="6">The sequence shown here is derived from an EMBL/GenBank/DDBJ whole genome shotgun (WGS) entry which is preliminary data.</text>
</comment>
<dbReference type="PROSITE" id="PS50931">
    <property type="entry name" value="HTH_LYSR"/>
    <property type="match status" value="1"/>
</dbReference>
<comment type="similarity">
    <text evidence="1">Belongs to the LysR transcriptional regulatory family.</text>
</comment>
<evidence type="ECO:0000313" key="7">
    <source>
        <dbReference type="Proteomes" id="UP001550044"/>
    </source>
</evidence>
<accession>A0ABV2UAA0</accession>
<dbReference type="PANTHER" id="PTHR30118">
    <property type="entry name" value="HTH-TYPE TRANSCRIPTIONAL REGULATOR LEUO-RELATED"/>
    <property type="match status" value="1"/>
</dbReference>
<dbReference type="InterPro" id="IPR005119">
    <property type="entry name" value="LysR_subst-bd"/>
</dbReference>
<keyword evidence="7" id="KW-1185">Reference proteome</keyword>
<dbReference type="Proteomes" id="UP001550044">
    <property type="component" value="Unassembled WGS sequence"/>
</dbReference>
<dbReference type="Gene3D" id="1.10.10.10">
    <property type="entry name" value="Winged helix-like DNA-binding domain superfamily/Winged helix DNA-binding domain"/>
    <property type="match status" value="1"/>
</dbReference>
<dbReference type="PRINTS" id="PR00039">
    <property type="entry name" value="HTHLYSR"/>
</dbReference>
<reference evidence="6 7" key="1">
    <citation type="submission" date="2024-06" db="EMBL/GenBank/DDBJ databases">
        <title>The Natural Products Discovery Center: Release of the First 8490 Sequenced Strains for Exploring Actinobacteria Biosynthetic Diversity.</title>
        <authorList>
            <person name="Kalkreuter E."/>
            <person name="Kautsar S.A."/>
            <person name="Yang D."/>
            <person name="Bader C.D."/>
            <person name="Teijaro C.N."/>
            <person name="Fluegel L."/>
            <person name="Davis C.M."/>
            <person name="Simpson J.R."/>
            <person name="Lauterbach L."/>
            <person name="Steele A.D."/>
            <person name="Gui C."/>
            <person name="Meng S."/>
            <person name="Li G."/>
            <person name="Viehrig K."/>
            <person name="Ye F."/>
            <person name="Su P."/>
            <person name="Kiefer A.F."/>
            <person name="Nichols A."/>
            <person name="Cepeda A.J."/>
            <person name="Yan W."/>
            <person name="Fan B."/>
            <person name="Jiang Y."/>
            <person name="Adhikari A."/>
            <person name="Zheng C.-J."/>
            <person name="Schuster L."/>
            <person name="Cowan T.M."/>
            <person name="Smanski M.J."/>
            <person name="Chevrette M.G."/>
            <person name="De Carvalho L.P.S."/>
            <person name="Shen B."/>
        </authorList>
    </citation>
    <scope>NUCLEOTIDE SEQUENCE [LARGE SCALE GENOMIC DNA]</scope>
    <source>
        <strain evidence="6 7">NPDC005137</strain>
    </source>
</reference>
<organism evidence="6 7">
    <name type="scientific">Streptomyces sp. 900116325</name>
    <dbReference type="NCBI Taxonomy" id="3154295"/>
    <lineage>
        <taxon>Bacteria</taxon>
        <taxon>Bacillati</taxon>
        <taxon>Actinomycetota</taxon>
        <taxon>Actinomycetes</taxon>
        <taxon>Kitasatosporales</taxon>
        <taxon>Streptomycetaceae</taxon>
        <taxon>Streptomyces</taxon>
    </lineage>
</organism>
<sequence>MTPRQSRPTHLANLDLNLLVTLRALLRERNVTRAARNLGVTQPAVSASLSRLRRHFADELLVRVQGAYVLTPLAAQLAGQVETVCAATERLFATGRAFDPATTQREFTLLMADYPATVLGPALSRLFDRDAPHAALHLQLVRETLGSGAGDTIRLVDGLVSPSLGHFRTPGVGSVPLFRDRWVCLVSAGHPLCEAAAFGIEDLARLPWVVPYHRDDGYPSAAPATRQLTALGIRPRIAVRVESYRAVPDFIAGTRRVALIPERLTARLPSAHGLRTLDCPVPLDSLEEHLWWDAGHDEDPAHSWLRELVARAADSLEP</sequence>
<dbReference type="SUPFAM" id="SSF46785">
    <property type="entry name" value="Winged helix' DNA-binding domain"/>
    <property type="match status" value="1"/>
</dbReference>
<dbReference type="EMBL" id="JBEXIP010000013">
    <property type="protein sequence ID" value="MET8434770.1"/>
    <property type="molecule type" value="Genomic_DNA"/>
</dbReference>
<evidence type="ECO:0000256" key="4">
    <source>
        <dbReference type="ARBA" id="ARBA00023163"/>
    </source>
</evidence>
<dbReference type="InterPro" id="IPR036390">
    <property type="entry name" value="WH_DNA-bd_sf"/>
</dbReference>
<evidence type="ECO:0000313" key="6">
    <source>
        <dbReference type="EMBL" id="MET8434770.1"/>
    </source>
</evidence>
<evidence type="ECO:0000256" key="1">
    <source>
        <dbReference type="ARBA" id="ARBA00009437"/>
    </source>
</evidence>
<dbReference type="CDD" id="cd08417">
    <property type="entry name" value="PBP2_Nitroaromatics_like"/>
    <property type="match status" value="1"/>
</dbReference>